<dbReference type="Pfam" id="PF02606">
    <property type="entry name" value="LpxK"/>
    <property type="match status" value="1"/>
</dbReference>
<dbReference type="GO" id="GO:0009244">
    <property type="term" value="P:lipopolysaccharide core region biosynthetic process"/>
    <property type="evidence" value="ECO:0007669"/>
    <property type="project" value="TreeGrafter"/>
</dbReference>
<evidence type="ECO:0000256" key="11">
    <source>
        <dbReference type="ARBA" id="ARBA00023098"/>
    </source>
</evidence>
<dbReference type="STRING" id="887898.HMPREF0551_1223"/>
<dbReference type="EC" id="2.7.1.130" evidence="3 13"/>
<dbReference type="GO" id="GO:0005524">
    <property type="term" value="F:ATP binding"/>
    <property type="evidence" value="ECO:0007669"/>
    <property type="project" value="UniProtKB-UniRule"/>
</dbReference>
<dbReference type="GO" id="GO:0009029">
    <property type="term" value="F:lipid-A 4'-kinase activity"/>
    <property type="evidence" value="ECO:0007669"/>
    <property type="project" value="UniProtKB-UniRule"/>
</dbReference>
<accession>E7RX10</accession>
<evidence type="ECO:0000313" key="16">
    <source>
        <dbReference type="EMBL" id="EFV95001.1"/>
    </source>
</evidence>
<keyword evidence="17" id="KW-1185">Reference proteome</keyword>
<dbReference type="SUPFAM" id="SSF52540">
    <property type="entry name" value="P-loop containing nucleoside triphosphate hydrolases"/>
    <property type="match status" value="1"/>
</dbReference>
<protein>
    <recommendedName>
        <fullName evidence="4 13">Tetraacyldisaccharide 4'-kinase</fullName>
        <ecNumber evidence="3 13">2.7.1.130</ecNumber>
    </recommendedName>
    <alternativeName>
        <fullName evidence="12 13">Lipid A 4'-kinase</fullName>
    </alternativeName>
</protein>
<evidence type="ECO:0000256" key="5">
    <source>
        <dbReference type="ARBA" id="ARBA00022516"/>
    </source>
</evidence>
<dbReference type="eggNOG" id="COG1663">
    <property type="taxonomic scope" value="Bacteria"/>
</dbReference>
<dbReference type="InterPro" id="IPR003758">
    <property type="entry name" value="LpxK"/>
</dbReference>
<dbReference type="EMBL" id="AEQP01000006">
    <property type="protein sequence ID" value="EFV95001.1"/>
    <property type="molecule type" value="Genomic_DNA"/>
</dbReference>
<keyword evidence="5 13" id="KW-0444">Lipid biosynthesis</keyword>
<evidence type="ECO:0000256" key="2">
    <source>
        <dbReference type="ARBA" id="ARBA00004870"/>
    </source>
</evidence>
<keyword evidence="10 13" id="KW-0067">ATP-binding</keyword>
<keyword evidence="9 13" id="KW-0418">Kinase</keyword>
<name>E7RX10_9BURK</name>
<dbReference type="HOGENOM" id="CLU_038816_2_0_4"/>
<dbReference type="Proteomes" id="UP000011021">
    <property type="component" value="Unassembled WGS sequence"/>
</dbReference>
<keyword evidence="15" id="KW-0472">Membrane</keyword>
<dbReference type="PANTHER" id="PTHR42724">
    <property type="entry name" value="TETRAACYLDISACCHARIDE 4'-KINASE"/>
    <property type="match status" value="1"/>
</dbReference>
<comment type="pathway">
    <text evidence="2 13">Glycolipid biosynthesis; lipid IV(A) biosynthesis; lipid IV(A) from (3R)-3-hydroxytetradecanoyl-[acyl-carrier-protein] and UDP-N-acetyl-alpha-D-glucosamine: step 6/6.</text>
</comment>
<evidence type="ECO:0000256" key="1">
    <source>
        <dbReference type="ARBA" id="ARBA00002274"/>
    </source>
</evidence>
<evidence type="ECO:0000256" key="3">
    <source>
        <dbReference type="ARBA" id="ARBA00012071"/>
    </source>
</evidence>
<evidence type="ECO:0000256" key="14">
    <source>
        <dbReference type="SAM" id="MobiDB-lite"/>
    </source>
</evidence>
<keyword evidence="8 13" id="KW-0547">Nucleotide-binding</keyword>
<evidence type="ECO:0000256" key="8">
    <source>
        <dbReference type="ARBA" id="ARBA00022741"/>
    </source>
</evidence>
<dbReference type="HAMAP" id="MF_00409">
    <property type="entry name" value="LpxK"/>
    <property type="match status" value="1"/>
</dbReference>
<evidence type="ECO:0000256" key="4">
    <source>
        <dbReference type="ARBA" id="ARBA00016436"/>
    </source>
</evidence>
<comment type="caution">
    <text evidence="16">The sequence shown here is derived from an EMBL/GenBank/DDBJ whole genome shotgun (WGS) entry which is preliminary data.</text>
</comment>
<evidence type="ECO:0000256" key="7">
    <source>
        <dbReference type="ARBA" id="ARBA00022679"/>
    </source>
</evidence>
<organism evidence="16 17">
    <name type="scientific">Lautropia mirabilis ATCC 51599</name>
    <dbReference type="NCBI Taxonomy" id="887898"/>
    <lineage>
        <taxon>Bacteria</taxon>
        <taxon>Pseudomonadati</taxon>
        <taxon>Pseudomonadota</taxon>
        <taxon>Betaproteobacteria</taxon>
        <taxon>Burkholderiales</taxon>
        <taxon>Burkholderiaceae</taxon>
        <taxon>Lautropia</taxon>
    </lineage>
</organism>
<feature type="binding site" evidence="13">
    <location>
        <begin position="72"/>
        <end position="79"/>
    </location>
    <ligand>
        <name>ATP</name>
        <dbReference type="ChEBI" id="CHEBI:30616"/>
    </ligand>
</feature>
<dbReference type="GO" id="GO:0005886">
    <property type="term" value="C:plasma membrane"/>
    <property type="evidence" value="ECO:0007669"/>
    <property type="project" value="TreeGrafter"/>
</dbReference>
<feature type="transmembrane region" description="Helical" evidence="15">
    <location>
        <begin position="28"/>
        <end position="48"/>
    </location>
</feature>
<evidence type="ECO:0000256" key="15">
    <source>
        <dbReference type="SAM" id="Phobius"/>
    </source>
</evidence>
<reference evidence="16 17" key="1">
    <citation type="submission" date="2010-12" db="EMBL/GenBank/DDBJ databases">
        <authorList>
            <person name="Muzny D."/>
            <person name="Qin X."/>
            <person name="Deng J."/>
            <person name="Jiang H."/>
            <person name="Liu Y."/>
            <person name="Qu J."/>
            <person name="Song X.-Z."/>
            <person name="Zhang L."/>
            <person name="Thornton R."/>
            <person name="Coyle M."/>
            <person name="Francisco L."/>
            <person name="Jackson L."/>
            <person name="Javaid M."/>
            <person name="Korchina V."/>
            <person name="Kovar C."/>
            <person name="Mata R."/>
            <person name="Mathew T."/>
            <person name="Ngo R."/>
            <person name="Nguyen L."/>
            <person name="Nguyen N."/>
            <person name="Okwuonu G."/>
            <person name="Ongeri F."/>
            <person name="Pham C."/>
            <person name="Simmons D."/>
            <person name="Wilczek-Boney K."/>
            <person name="Hale W."/>
            <person name="Jakkamsetti A."/>
            <person name="Pham P."/>
            <person name="Ruth R."/>
            <person name="San Lucas F."/>
            <person name="Warren J."/>
            <person name="Zhang J."/>
            <person name="Zhao Z."/>
            <person name="Zhou C."/>
            <person name="Zhu D."/>
            <person name="Lee S."/>
            <person name="Bess C."/>
            <person name="Blankenburg K."/>
            <person name="Forbes L."/>
            <person name="Fu Q."/>
            <person name="Gubbala S."/>
            <person name="Hirani K."/>
            <person name="Jayaseelan J.C."/>
            <person name="Lara F."/>
            <person name="Munidasa M."/>
            <person name="Palculict T."/>
            <person name="Patil S."/>
            <person name="Pu L.-L."/>
            <person name="Saada N."/>
            <person name="Tang L."/>
            <person name="Weissenberger G."/>
            <person name="Zhu Y."/>
            <person name="Hemphill L."/>
            <person name="Shang Y."/>
            <person name="Youmans B."/>
            <person name="Ayvaz T."/>
            <person name="Ross M."/>
            <person name="Santibanez J."/>
            <person name="Aqrawi P."/>
            <person name="Gross S."/>
            <person name="Joshi V."/>
            <person name="Fowler G."/>
            <person name="Nazareth L."/>
            <person name="Reid J."/>
            <person name="Worley K."/>
            <person name="Petrosino J."/>
            <person name="Highlander S."/>
            <person name="Gibbs R."/>
        </authorList>
    </citation>
    <scope>NUCLEOTIDE SEQUENCE [LARGE SCALE GENOMIC DNA]</scope>
    <source>
        <strain evidence="16 17">ATCC 51599</strain>
    </source>
</reference>
<keyword evidence="6 13" id="KW-0441">Lipid A biosynthesis</keyword>
<dbReference type="RefSeq" id="WP_005673472.1">
    <property type="nucleotide sequence ID" value="NZ_CP146288.1"/>
</dbReference>
<evidence type="ECO:0000256" key="13">
    <source>
        <dbReference type="HAMAP-Rule" id="MF_00409"/>
    </source>
</evidence>
<dbReference type="NCBIfam" id="TIGR00682">
    <property type="entry name" value="lpxK"/>
    <property type="match status" value="1"/>
</dbReference>
<keyword evidence="7 13" id="KW-0808">Transferase</keyword>
<gene>
    <name evidence="13 16" type="primary">lpxK</name>
    <name evidence="16" type="ORF">HMPREF0551_1223</name>
</gene>
<keyword evidence="15" id="KW-1133">Transmembrane helix</keyword>
<evidence type="ECO:0000313" key="17">
    <source>
        <dbReference type="Proteomes" id="UP000011021"/>
    </source>
</evidence>
<evidence type="ECO:0000256" key="10">
    <source>
        <dbReference type="ARBA" id="ARBA00022840"/>
    </source>
</evidence>
<keyword evidence="15" id="KW-0812">Transmembrane</keyword>
<keyword evidence="11 13" id="KW-0443">Lipid metabolism</keyword>
<dbReference type="GO" id="GO:0009245">
    <property type="term" value="P:lipid A biosynthetic process"/>
    <property type="evidence" value="ECO:0007669"/>
    <property type="project" value="UniProtKB-UniRule"/>
</dbReference>
<sequence>MKTEGLRRRLEAWLLRVWFNQTRGADRLLAWLLAPLLLPLSWLVATLARRRAAQIEHTATGRPAVVVVGNVVVGGSGKTPLVIALARALHERGLKVGLLARGYRASSDTPLLIDRNTPAAEAGDEALLLAIETGLPVGVGARRKAALDLLVSHHPDLDVVISDDGLQHVTLPRRLELVMMHPLGLGNGRCLPAGPLREPAERLAHVDALLVPATSPQSASTSASPEGSRTSAPPRFGIRTELAGIRTLDGSQHWAPNDFVATMAGQRLAAVAGISRPERFFDSLRALGLDITEYPLPDHAHIDPAWLATLPEPLVIMTAKDAVKCVDFPPALQARCRVLDIRAVLDPALLEWLDQQLATTACCPSTPSSAH</sequence>
<evidence type="ECO:0000256" key="9">
    <source>
        <dbReference type="ARBA" id="ARBA00022777"/>
    </source>
</evidence>
<dbReference type="InterPro" id="IPR027417">
    <property type="entry name" value="P-loop_NTPase"/>
</dbReference>
<dbReference type="UniPathway" id="UPA00359">
    <property type="reaction ID" value="UER00482"/>
</dbReference>
<evidence type="ECO:0000256" key="6">
    <source>
        <dbReference type="ARBA" id="ARBA00022556"/>
    </source>
</evidence>
<dbReference type="PANTHER" id="PTHR42724:SF1">
    <property type="entry name" value="TETRAACYLDISACCHARIDE 4'-KINASE, MITOCHONDRIAL-RELATED"/>
    <property type="match status" value="1"/>
</dbReference>
<feature type="region of interest" description="Disordered" evidence="14">
    <location>
        <begin position="214"/>
        <end position="235"/>
    </location>
</feature>
<feature type="compositionally biased region" description="Low complexity" evidence="14">
    <location>
        <begin position="214"/>
        <end position="225"/>
    </location>
</feature>
<comment type="similarity">
    <text evidence="13">Belongs to the LpxK family.</text>
</comment>
<evidence type="ECO:0000256" key="12">
    <source>
        <dbReference type="ARBA" id="ARBA00029757"/>
    </source>
</evidence>
<dbReference type="AlphaFoldDB" id="E7RX10"/>
<comment type="function">
    <text evidence="1 13">Transfers the gamma-phosphate of ATP to the 4'-position of a tetraacyldisaccharide 1-phosphate intermediate (termed DS-1-P) to form tetraacyldisaccharide 1,4'-bis-phosphate (lipid IVA).</text>
</comment>
<proteinExistence type="inferred from homology"/>
<comment type="catalytic activity">
    <reaction evidence="13">
        <text>a lipid A disaccharide + ATP = a lipid IVA + ADP + H(+)</text>
        <dbReference type="Rhea" id="RHEA:67840"/>
        <dbReference type="ChEBI" id="CHEBI:15378"/>
        <dbReference type="ChEBI" id="CHEBI:30616"/>
        <dbReference type="ChEBI" id="CHEBI:176343"/>
        <dbReference type="ChEBI" id="CHEBI:176425"/>
        <dbReference type="ChEBI" id="CHEBI:456216"/>
        <dbReference type="EC" id="2.7.1.130"/>
    </reaction>
</comment>